<evidence type="ECO:0000256" key="4">
    <source>
        <dbReference type="ARBA" id="ARBA00022563"/>
    </source>
</evidence>
<keyword evidence="4" id="KW-0554">One-carbon metabolism</keyword>
<evidence type="ECO:0000259" key="7">
    <source>
        <dbReference type="PROSITE" id="PS51330"/>
    </source>
</evidence>
<name>A0A1G6NS37_9MICO</name>
<evidence type="ECO:0000313" key="9">
    <source>
        <dbReference type="Proteomes" id="UP000199039"/>
    </source>
</evidence>
<dbReference type="PANTHER" id="PTHR48069">
    <property type="entry name" value="DIHYDROFOLATE REDUCTASE"/>
    <property type="match status" value="1"/>
</dbReference>
<dbReference type="AlphaFoldDB" id="A0A1G6NS37"/>
<dbReference type="InterPro" id="IPR001796">
    <property type="entry name" value="DHFR_dom"/>
</dbReference>
<sequence length="178" mass="18878">MSDALALIWAQANGGVIGANGDMSWHLPEDAAHFRRTTTGAPVLMGRATWESLPERFRPLPGRTNIIVSRQAGYRAPGALVVTSIEAGRAAAGQRRTWVIGGAQIYAATIAEADLLVVTEIDLDVDGDAYAPEIGPEWSGVPVLADGADGTGEGSDGEGWRLAASGVRYRFLRFTRTD</sequence>
<dbReference type="SUPFAM" id="SSF53597">
    <property type="entry name" value="Dihydrofolate reductase-like"/>
    <property type="match status" value="1"/>
</dbReference>
<dbReference type="PANTHER" id="PTHR48069:SF3">
    <property type="entry name" value="DIHYDROFOLATE REDUCTASE"/>
    <property type="match status" value="1"/>
</dbReference>
<protein>
    <recommendedName>
        <fullName evidence="3">dihydrofolate reductase</fullName>
        <ecNumber evidence="3">1.5.1.3</ecNumber>
    </recommendedName>
</protein>
<evidence type="ECO:0000256" key="5">
    <source>
        <dbReference type="ARBA" id="ARBA00022857"/>
    </source>
</evidence>
<dbReference type="GO" id="GO:0046654">
    <property type="term" value="P:tetrahydrofolate biosynthetic process"/>
    <property type="evidence" value="ECO:0007669"/>
    <property type="project" value="UniProtKB-UniPathway"/>
</dbReference>
<dbReference type="InterPro" id="IPR024072">
    <property type="entry name" value="DHFR-like_dom_sf"/>
</dbReference>
<evidence type="ECO:0000256" key="2">
    <source>
        <dbReference type="ARBA" id="ARBA00009539"/>
    </source>
</evidence>
<dbReference type="Pfam" id="PF00186">
    <property type="entry name" value="DHFR_1"/>
    <property type="match status" value="1"/>
</dbReference>
<keyword evidence="6" id="KW-0560">Oxidoreductase</keyword>
<dbReference type="CDD" id="cd00209">
    <property type="entry name" value="DHFR"/>
    <property type="match status" value="1"/>
</dbReference>
<dbReference type="STRING" id="1814289.SAMN05216410_2204"/>
<dbReference type="GO" id="GO:0004146">
    <property type="term" value="F:dihydrofolate reductase activity"/>
    <property type="evidence" value="ECO:0007669"/>
    <property type="project" value="UniProtKB-EC"/>
</dbReference>
<evidence type="ECO:0000313" key="8">
    <source>
        <dbReference type="EMBL" id="SDC69995.1"/>
    </source>
</evidence>
<evidence type="ECO:0000256" key="1">
    <source>
        <dbReference type="ARBA" id="ARBA00004903"/>
    </source>
</evidence>
<dbReference type="UniPathway" id="UPA00077">
    <property type="reaction ID" value="UER00158"/>
</dbReference>
<dbReference type="PRINTS" id="PR00070">
    <property type="entry name" value="DHFR"/>
</dbReference>
<evidence type="ECO:0000256" key="6">
    <source>
        <dbReference type="ARBA" id="ARBA00023002"/>
    </source>
</evidence>
<organism evidence="8 9">
    <name type="scientific">Sanguibacter gelidistatuariae</name>
    <dbReference type="NCBI Taxonomy" id="1814289"/>
    <lineage>
        <taxon>Bacteria</taxon>
        <taxon>Bacillati</taxon>
        <taxon>Actinomycetota</taxon>
        <taxon>Actinomycetes</taxon>
        <taxon>Micrococcales</taxon>
        <taxon>Sanguibacteraceae</taxon>
        <taxon>Sanguibacter</taxon>
    </lineage>
</organism>
<dbReference type="RefSeq" id="WP_093183119.1">
    <property type="nucleotide sequence ID" value="NZ_FMYH01000003.1"/>
</dbReference>
<dbReference type="PROSITE" id="PS51330">
    <property type="entry name" value="DHFR_2"/>
    <property type="match status" value="1"/>
</dbReference>
<dbReference type="GO" id="GO:0046655">
    <property type="term" value="P:folic acid metabolic process"/>
    <property type="evidence" value="ECO:0007669"/>
    <property type="project" value="TreeGrafter"/>
</dbReference>
<dbReference type="EC" id="1.5.1.3" evidence="3"/>
<feature type="domain" description="DHFR" evidence="7">
    <location>
        <begin position="4"/>
        <end position="176"/>
    </location>
</feature>
<accession>A0A1G6NS37</accession>
<dbReference type="OrthoDB" id="9804315at2"/>
<reference evidence="8 9" key="1">
    <citation type="submission" date="2016-09" db="EMBL/GenBank/DDBJ databases">
        <authorList>
            <person name="Capua I."/>
            <person name="De Benedictis P."/>
            <person name="Joannis T."/>
            <person name="Lombin L.H."/>
            <person name="Cattoli G."/>
        </authorList>
    </citation>
    <scope>NUCLEOTIDE SEQUENCE [LARGE SCALE GENOMIC DNA]</scope>
    <source>
        <strain evidence="8 9">ISLP-3</strain>
    </source>
</reference>
<dbReference type="InterPro" id="IPR012259">
    <property type="entry name" value="DHFR"/>
</dbReference>
<gene>
    <name evidence="8" type="ORF">SAMN05216410_2204</name>
</gene>
<proteinExistence type="inferred from homology"/>
<dbReference type="GO" id="GO:0005829">
    <property type="term" value="C:cytosol"/>
    <property type="evidence" value="ECO:0007669"/>
    <property type="project" value="TreeGrafter"/>
</dbReference>
<dbReference type="GO" id="GO:0046452">
    <property type="term" value="P:dihydrofolate metabolic process"/>
    <property type="evidence" value="ECO:0007669"/>
    <property type="project" value="TreeGrafter"/>
</dbReference>
<keyword evidence="5" id="KW-0521">NADP</keyword>
<dbReference type="GO" id="GO:0050661">
    <property type="term" value="F:NADP binding"/>
    <property type="evidence" value="ECO:0007669"/>
    <property type="project" value="InterPro"/>
</dbReference>
<dbReference type="Proteomes" id="UP000199039">
    <property type="component" value="Unassembled WGS sequence"/>
</dbReference>
<dbReference type="EMBL" id="FMYH01000003">
    <property type="protein sequence ID" value="SDC69995.1"/>
    <property type="molecule type" value="Genomic_DNA"/>
</dbReference>
<dbReference type="GO" id="GO:0006730">
    <property type="term" value="P:one-carbon metabolic process"/>
    <property type="evidence" value="ECO:0007669"/>
    <property type="project" value="UniProtKB-KW"/>
</dbReference>
<keyword evidence="9" id="KW-1185">Reference proteome</keyword>
<dbReference type="Gene3D" id="3.40.430.10">
    <property type="entry name" value="Dihydrofolate Reductase, subunit A"/>
    <property type="match status" value="1"/>
</dbReference>
<comment type="pathway">
    <text evidence="1">Cofactor biosynthesis; tetrahydrofolate biosynthesis; 5,6,7,8-tetrahydrofolate from 7,8-dihydrofolate: step 1/1.</text>
</comment>
<comment type="similarity">
    <text evidence="2">Belongs to the dihydrofolate reductase family.</text>
</comment>
<evidence type="ECO:0000256" key="3">
    <source>
        <dbReference type="ARBA" id="ARBA00012856"/>
    </source>
</evidence>